<feature type="transmembrane region" description="Helical" evidence="1">
    <location>
        <begin position="208"/>
        <end position="229"/>
    </location>
</feature>
<dbReference type="GO" id="GO:0004222">
    <property type="term" value="F:metalloendopeptidase activity"/>
    <property type="evidence" value="ECO:0007669"/>
    <property type="project" value="InterPro"/>
</dbReference>
<dbReference type="Pfam" id="PF14521">
    <property type="entry name" value="Aspzincin_M35"/>
    <property type="match status" value="1"/>
</dbReference>
<gene>
    <name evidence="3" type="primary">wapA_5</name>
    <name evidence="3" type="ORF">Pla52n_69260</name>
</gene>
<sequence>MTEDGTSLSADPNTETWSLKSETSFLADHHNYTGYTQTIRETTYDDQGNVVKTIDYTFGHDEIAQRVVDTNDQGQVTNDQLHIFGHDGHGSVRVLYDASAAIAQVFTFAAYGEMIALHNATAQSIAVANRLSSLGYSGEHFDAKAGQQYLRARFYNPANGQFNRLDAFTGNRQDPQSFNKYSYVHGDPIAGIDPSGLMAGGAGGTRTMTITIGIAVALTAFAIPLMVWYNNQDPGMAGIDQKTKSAELKLRMINDENVLESDRKKAIKLLDSRINEIRGGSRRAQDRFYKYFGTGDRQVVLTNLTHSRDYLESITFINNRGNTWDYGYSFLAKSEQERRDMGAGLYSPTGIVIAFVIPTDNLQKIYFNDNAYFDLSGDNAGSKTRIGTLIHEASHEAAHTKDEPFDKFRGASRDQAMVLKDSDPHAATNNAYVLEYYTVPSWEEVNSQF</sequence>
<dbReference type="InterPro" id="IPR029463">
    <property type="entry name" value="Lys_MEP"/>
</dbReference>
<dbReference type="NCBIfam" id="TIGR03696">
    <property type="entry name" value="Rhs_assc_core"/>
    <property type="match status" value="1"/>
</dbReference>
<organism evidence="3 4">
    <name type="scientific">Stieleria varia</name>
    <dbReference type="NCBI Taxonomy" id="2528005"/>
    <lineage>
        <taxon>Bacteria</taxon>
        <taxon>Pseudomonadati</taxon>
        <taxon>Planctomycetota</taxon>
        <taxon>Planctomycetia</taxon>
        <taxon>Pirellulales</taxon>
        <taxon>Pirellulaceae</taxon>
        <taxon>Stieleria</taxon>
    </lineage>
</organism>
<reference evidence="3 4" key="1">
    <citation type="submission" date="2019-02" db="EMBL/GenBank/DDBJ databases">
        <title>Deep-cultivation of Planctomycetes and their phenomic and genomic characterization uncovers novel biology.</title>
        <authorList>
            <person name="Wiegand S."/>
            <person name="Jogler M."/>
            <person name="Boedeker C."/>
            <person name="Pinto D."/>
            <person name="Vollmers J."/>
            <person name="Rivas-Marin E."/>
            <person name="Kohn T."/>
            <person name="Peeters S.H."/>
            <person name="Heuer A."/>
            <person name="Rast P."/>
            <person name="Oberbeckmann S."/>
            <person name="Bunk B."/>
            <person name="Jeske O."/>
            <person name="Meyerdierks A."/>
            <person name="Storesund J.E."/>
            <person name="Kallscheuer N."/>
            <person name="Luecker S."/>
            <person name="Lage O.M."/>
            <person name="Pohl T."/>
            <person name="Merkel B.J."/>
            <person name="Hornburger P."/>
            <person name="Mueller R.-W."/>
            <person name="Bruemmer F."/>
            <person name="Labrenz M."/>
            <person name="Spormann A.M."/>
            <person name="Op Den Camp H."/>
            <person name="Overmann J."/>
            <person name="Amann R."/>
            <person name="Jetten M.S.M."/>
            <person name="Mascher T."/>
            <person name="Medema M.H."/>
            <person name="Devos D.P."/>
            <person name="Kaster A.-K."/>
            <person name="Ovreas L."/>
            <person name="Rohde M."/>
            <person name="Galperin M.Y."/>
            <person name="Jogler C."/>
        </authorList>
    </citation>
    <scope>NUCLEOTIDE SEQUENCE [LARGE SCALE GENOMIC DNA]</scope>
    <source>
        <strain evidence="3 4">Pla52n</strain>
    </source>
</reference>
<accession>A0A5C5ZLM4</accession>
<keyword evidence="1" id="KW-0812">Transmembrane</keyword>
<dbReference type="OrthoDB" id="281513at2"/>
<dbReference type="SUPFAM" id="SSF55486">
    <property type="entry name" value="Metalloproteases ('zincins'), catalytic domain"/>
    <property type="match status" value="1"/>
</dbReference>
<dbReference type="EMBL" id="SJPN01000028">
    <property type="protein sequence ID" value="TWT88075.1"/>
    <property type="molecule type" value="Genomic_DNA"/>
</dbReference>
<evidence type="ECO:0000313" key="3">
    <source>
        <dbReference type="EMBL" id="TWT88075.1"/>
    </source>
</evidence>
<proteinExistence type="predicted"/>
<keyword evidence="1" id="KW-0472">Membrane</keyword>
<dbReference type="Proteomes" id="UP000320176">
    <property type="component" value="Unassembled WGS sequence"/>
</dbReference>
<dbReference type="EC" id="3.1.-.-" evidence="3"/>
<dbReference type="InterPro" id="IPR022385">
    <property type="entry name" value="Rhs_assc_core"/>
</dbReference>
<dbReference type="SMART" id="SM01351">
    <property type="entry name" value="Aspzincin_M35"/>
    <property type="match status" value="1"/>
</dbReference>
<dbReference type="InterPro" id="IPR050708">
    <property type="entry name" value="T6SS_VgrG/RHS"/>
</dbReference>
<evidence type="ECO:0000256" key="1">
    <source>
        <dbReference type="SAM" id="Phobius"/>
    </source>
</evidence>
<dbReference type="Gene3D" id="2.180.10.10">
    <property type="entry name" value="RHS repeat-associated core"/>
    <property type="match status" value="1"/>
</dbReference>
<dbReference type="PANTHER" id="PTHR32305">
    <property type="match status" value="1"/>
</dbReference>
<protein>
    <submittedName>
        <fullName evidence="3">tRNA3(Ser)-specific nuclease WapA</fullName>
        <ecNumber evidence="3">3.1.-.-</ecNumber>
    </submittedName>
</protein>
<dbReference type="InterPro" id="IPR024079">
    <property type="entry name" value="MetalloPept_cat_dom_sf"/>
</dbReference>
<name>A0A5C5ZLM4_9BACT</name>
<evidence type="ECO:0000259" key="2">
    <source>
        <dbReference type="SMART" id="SM01351"/>
    </source>
</evidence>
<comment type="caution">
    <text evidence="3">The sequence shown here is derived from an EMBL/GenBank/DDBJ whole genome shotgun (WGS) entry which is preliminary data.</text>
</comment>
<keyword evidence="3" id="KW-0378">Hydrolase</keyword>
<dbReference type="AlphaFoldDB" id="A0A5C5ZLM4"/>
<dbReference type="PANTHER" id="PTHR32305:SF15">
    <property type="entry name" value="PROTEIN RHSA-RELATED"/>
    <property type="match status" value="1"/>
</dbReference>
<keyword evidence="4" id="KW-1185">Reference proteome</keyword>
<dbReference type="RefSeq" id="WP_146523764.1">
    <property type="nucleotide sequence ID" value="NZ_CP151726.1"/>
</dbReference>
<feature type="domain" description="Lysine-specific metallo-endopeptidase" evidence="2">
    <location>
        <begin position="275"/>
        <end position="439"/>
    </location>
</feature>
<keyword evidence="1" id="KW-1133">Transmembrane helix</keyword>
<evidence type="ECO:0000313" key="4">
    <source>
        <dbReference type="Proteomes" id="UP000320176"/>
    </source>
</evidence>
<dbReference type="Gene3D" id="3.40.390.10">
    <property type="entry name" value="Collagenase (Catalytic Domain)"/>
    <property type="match status" value="1"/>
</dbReference>